<dbReference type="Proteomes" id="UP000095286">
    <property type="component" value="Unplaced"/>
</dbReference>
<sequence length="410" mass="46787">MEKSALGKNMHLLMKPVGLDAFLAPLSGNPKGLEDCYIEIEKGNACFRTGQTIKGTLGLVLKDTLKVKSVTISLQGKARCEWHVWETRTTRQYHQRSNQPRREPNPFSSEESYIDEEIQLCTETSLNSGTHKYCFEFKIPDKIPPTFEGVVGHIRYYLKARITRSWKLDHIVKTYLSVIPFMDLTSSEKAQKNIVKEVTRELGFICFKYGMIKVTTNLRKAGYVAGEIIPIQIKIQNNTSKTIQKIDVKLIENVLFIAERASQFKNNRSKKETDKKTESRTIVSLSESVDIACNSDLEKNISISVPSIAPSFMSTYIKVNFYIKIRLSSSNRFFSSINADIPILIGTEPILDGQEQFSQCKKSSASKSKAEPEQQTNQFKCTFKDSFFGKARFDEMDAKEFTPKYLFYEK</sequence>
<accession>A0AC35TNK1</accession>
<evidence type="ECO:0000313" key="2">
    <source>
        <dbReference type="WBParaSite" id="RSKR_0000265200.1"/>
    </source>
</evidence>
<dbReference type="WBParaSite" id="RSKR_0000265200.1">
    <property type="protein sequence ID" value="RSKR_0000265200.1"/>
    <property type="gene ID" value="RSKR_0000265200"/>
</dbReference>
<proteinExistence type="predicted"/>
<organism evidence="1 2">
    <name type="scientific">Rhabditophanes sp. KR3021</name>
    <dbReference type="NCBI Taxonomy" id="114890"/>
    <lineage>
        <taxon>Eukaryota</taxon>
        <taxon>Metazoa</taxon>
        <taxon>Ecdysozoa</taxon>
        <taxon>Nematoda</taxon>
        <taxon>Chromadorea</taxon>
        <taxon>Rhabditida</taxon>
        <taxon>Tylenchina</taxon>
        <taxon>Panagrolaimomorpha</taxon>
        <taxon>Strongyloidoidea</taxon>
        <taxon>Alloionematidae</taxon>
        <taxon>Rhabditophanes</taxon>
    </lineage>
</organism>
<name>A0AC35TNK1_9BILA</name>
<reference evidence="2" key="1">
    <citation type="submission" date="2016-11" db="UniProtKB">
        <authorList>
            <consortium name="WormBaseParasite"/>
        </authorList>
    </citation>
    <scope>IDENTIFICATION</scope>
    <source>
        <strain evidence="2">KR3021</strain>
    </source>
</reference>
<evidence type="ECO:0000313" key="1">
    <source>
        <dbReference type="Proteomes" id="UP000095286"/>
    </source>
</evidence>
<protein>
    <submittedName>
        <fullName evidence="2">Arrestin_C domain-containing protein</fullName>
    </submittedName>
</protein>